<dbReference type="Proteomes" id="UP000596742">
    <property type="component" value="Unassembled WGS sequence"/>
</dbReference>
<sequence length="239" mass="26740">MNFHLYYVTSCENDNCSNAIDVPLISKLNAPLKAELDISILTAQLKELIKHEVQVSVSKANKDLVENIVDTNVKTAVDELKTYSNITMAAYKEEIKETIAKPAFLAFVQTDKLFSGSDILKFEDVRLNQGNTYNPKIGKFTATRSGLYHISCSLMGTSGSAVTFQINKNDKLFMNGYATNSGWATHSVSLVMYLERDDQIYVKHRTSRIETVHGDKVSYFSGVFFAIMSKQKSESMTLS</sequence>
<comment type="caution">
    <text evidence="5">The sequence shown here is derived from an EMBL/GenBank/DDBJ whole genome shotgun (WGS) entry which is preliminary data.</text>
</comment>
<reference evidence="5" key="1">
    <citation type="submission" date="2018-11" db="EMBL/GenBank/DDBJ databases">
        <authorList>
            <person name="Alioto T."/>
            <person name="Alioto T."/>
        </authorList>
    </citation>
    <scope>NUCLEOTIDE SEQUENCE</scope>
</reference>
<protein>
    <recommendedName>
        <fullName evidence="4">C1q domain-containing protein</fullName>
    </recommendedName>
</protein>
<proteinExistence type="predicted"/>
<keyword evidence="6" id="KW-1185">Reference proteome</keyword>
<dbReference type="InterPro" id="IPR050822">
    <property type="entry name" value="Cerebellin_Synaptic_Org"/>
</dbReference>
<dbReference type="PANTHER" id="PTHR22923:SF116">
    <property type="entry name" value="C1Q DOMAIN-CONTAINING PROTEIN"/>
    <property type="match status" value="1"/>
</dbReference>
<comment type="subcellular location">
    <subcellularLocation>
        <location evidence="1">Secreted</location>
    </subcellularLocation>
</comment>
<dbReference type="InterPro" id="IPR001073">
    <property type="entry name" value="C1q_dom"/>
</dbReference>
<evidence type="ECO:0000256" key="2">
    <source>
        <dbReference type="ARBA" id="ARBA00022525"/>
    </source>
</evidence>
<dbReference type="SMART" id="SM00110">
    <property type="entry name" value="C1Q"/>
    <property type="match status" value="1"/>
</dbReference>
<evidence type="ECO:0000256" key="3">
    <source>
        <dbReference type="ARBA" id="ARBA00022729"/>
    </source>
</evidence>
<dbReference type="InterPro" id="IPR008983">
    <property type="entry name" value="Tumour_necrosis_fac-like_dom"/>
</dbReference>
<dbReference type="AlphaFoldDB" id="A0A8B6EVQ3"/>
<keyword evidence="3" id="KW-0732">Signal</keyword>
<dbReference type="PRINTS" id="PR00007">
    <property type="entry name" value="COMPLEMNTC1Q"/>
</dbReference>
<dbReference type="GO" id="GO:0005576">
    <property type="term" value="C:extracellular region"/>
    <property type="evidence" value="ECO:0007669"/>
    <property type="project" value="UniProtKB-SubCell"/>
</dbReference>
<evidence type="ECO:0000256" key="1">
    <source>
        <dbReference type="ARBA" id="ARBA00004613"/>
    </source>
</evidence>
<dbReference type="SUPFAM" id="SSF49842">
    <property type="entry name" value="TNF-like"/>
    <property type="match status" value="1"/>
</dbReference>
<evidence type="ECO:0000313" key="6">
    <source>
        <dbReference type="Proteomes" id="UP000596742"/>
    </source>
</evidence>
<evidence type="ECO:0000313" key="5">
    <source>
        <dbReference type="EMBL" id="VDI38972.1"/>
    </source>
</evidence>
<accession>A0A8B6EVQ3</accession>
<dbReference type="Gene3D" id="2.60.120.40">
    <property type="match status" value="1"/>
</dbReference>
<evidence type="ECO:0000259" key="4">
    <source>
        <dbReference type="PROSITE" id="PS50871"/>
    </source>
</evidence>
<dbReference type="Pfam" id="PF00386">
    <property type="entry name" value="C1q"/>
    <property type="match status" value="1"/>
</dbReference>
<keyword evidence="2" id="KW-0964">Secreted</keyword>
<dbReference type="PANTHER" id="PTHR22923">
    <property type="entry name" value="CEREBELLIN-RELATED"/>
    <property type="match status" value="1"/>
</dbReference>
<feature type="domain" description="C1q" evidence="4">
    <location>
        <begin position="97"/>
        <end position="231"/>
    </location>
</feature>
<dbReference type="PROSITE" id="PS50871">
    <property type="entry name" value="C1Q"/>
    <property type="match status" value="1"/>
</dbReference>
<gene>
    <name evidence="5" type="ORF">MGAL_10B046077</name>
</gene>
<dbReference type="EMBL" id="UYJE01005644">
    <property type="protein sequence ID" value="VDI38972.1"/>
    <property type="molecule type" value="Genomic_DNA"/>
</dbReference>
<name>A0A8B6EVQ3_MYTGA</name>
<organism evidence="5 6">
    <name type="scientific">Mytilus galloprovincialis</name>
    <name type="common">Mediterranean mussel</name>
    <dbReference type="NCBI Taxonomy" id="29158"/>
    <lineage>
        <taxon>Eukaryota</taxon>
        <taxon>Metazoa</taxon>
        <taxon>Spiralia</taxon>
        <taxon>Lophotrochozoa</taxon>
        <taxon>Mollusca</taxon>
        <taxon>Bivalvia</taxon>
        <taxon>Autobranchia</taxon>
        <taxon>Pteriomorphia</taxon>
        <taxon>Mytilida</taxon>
        <taxon>Mytiloidea</taxon>
        <taxon>Mytilidae</taxon>
        <taxon>Mytilinae</taxon>
        <taxon>Mytilus</taxon>
    </lineage>
</organism>
<dbReference type="OrthoDB" id="6072269at2759"/>